<dbReference type="PRINTS" id="PR00119">
    <property type="entry name" value="CATATPASE"/>
</dbReference>
<dbReference type="InterPro" id="IPR032631">
    <property type="entry name" value="P-type_ATPase_N"/>
</dbReference>
<proteinExistence type="inferred from homology"/>
<feature type="binding site" evidence="17">
    <location>
        <position position="1068"/>
    </location>
    <ligand>
        <name>Mg(2+)</name>
        <dbReference type="ChEBI" id="CHEBI:18420"/>
    </ligand>
</feature>
<evidence type="ECO:0000256" key="5">
    <source>
        <dbReference type="ARBA" id="ARBA00022692"/>
    </source>
</evidence>
<dbReference type="GO" id="GO:0005768">
    <property type="term" value="C:endosome"/>
    <property type="evidence" value="ECO:0007669"/>
    <property type="project" value="TreeGrafter"/>
</dbReference>
<evidence type="ECO:0000256" key="7">
    <source>
        <dbReference type="ARBA" id="ARBA00022741"/>
    </source>
</evidence>
<evidence type="ECO:0000256" key="3">
    <source>
        <dbReference type="ARBA" id="ARBA00008109"/>
    </source>
</evidence>
<feature type="binding site" evidence="16">
    <location>
        <position position="1068"/>
    </location>
    <ligand>
        <name>ATP</name>
        <dbReference type="ChEBI" id="CHEBI:30616"/>
    </ligand>
</feature>
<evidence type="ECO:0000256" key="11">
    <source>
        <dbReference type="ARBA" id="ARBA00022989"/>
    </source>
</evidence>
<dbReference type="GO" id="GO:0006890">
    <property type="term" value="P:retrograde vesicle-mediated transport, Golgi to endoplasmic reticulum"/>
    <property type="evidence" value="ECO:0007669"/>
    <property type="project" value="TreeGrafter"/>
</dbReference>
<feature type="transmembrane region" description="Helical" evidence="18">
    <location>
        <begin position="1203"/>
        <end position="1223"/>
    </location>
</feature>
<feature type="compositionally biased region" description="Polar residues" evidence="19">
    <location>
        <begin position="439"/>
        <end position="448"/>
    </location>
</feature>
<feature type="binding site" evidence="17">
    <location>
        <position position="604"/>
    </location>
    <ligand>
        <name>Mg(2+)</name>
        <dbReference type="ChEBI" id="CHEBI:18420"/>
    </ligand>
</feature>
<keyword evidence="9 17" id="KW-0460">Magnesium</keyword>
<dbReference type="EC" id="7.6.2.1" evidence="18"/>
<dbReference type="InterPro" id="IPR001757">
    <property type="entry name" value="P_typ_ATPase"/>
</dbReference>
<dbReference type="InterPro" id="IPR018303">
    <property type="entry name" value="ATPase_P-typ_P_site"/>
</dbReference>
<dbReference type="InterPro" id="IPR044492">
    <property type="entry name" value="P_typ_ATPase_HD_dom"/>
</dbReference>
<feature type="transmembrane region" description="Helical" evidence="18">
    <location>
        <begin position="539"/>
        <end position="558"/>
    </location>
</feature>
<evidence type="ECO:0000256" key="4">
    <source>
        <dbReference type="ARBA" id="ARBA00022448"/>
    </source>
</evidence>
<organism evidence="22 23">
    <name type="scientific">Anaeramoeba ignava</name>
    <name type="common">Anaerobic marine amoeba</name>
    <dbReference type="NCBI Taxonomy" id="1746090"/>
    <lineage>
        <taxon>Eukaryota</taxon>
        <taxon>Metamonada</taxon>
        <taxon>Anaeramoebidae</taxon>
        <taxon>Anaeramoeba</taxon>
    </lineage>
</organism>
<dbReference type="SFLD" id="SFLDS00003">
    <property type="entry name" value="Haloacid_Dehalogenase"/>
    <property type="match status" value="1"/>
</dbReference>
<feature type="binding site" evidence="16">
    <location>
        <position position="870"/>
    </location>
    <ligand>
        <name>ATP</name>
        <dbReference type="ChEBI" id="CHEBI:30616"/>
    </ligand>
</feature>
<feature type="domain" description="P-type ATPase C-terminal" evidence="21">
    <location>
        <begin position="1091"/>
        <end position="1319"/>
    </location>
</feature>
<evidence type="ECO:0000256" key="16">
    <source>
        <dbReference type="PIRSR" id="PIRSR606539-2"/>
    </source>
</evidence>
<feature type="region of interest" description="Disordered" evidence="19">
    <location>
        <begin position="436"/>
        <end position="455"/>
    </location>
</feature>
<comment type="similarity">
    <text evidence="3 18">Belongs to the cation transport ATPase (P-type) (TC 3.A.3) family. Type IV subfamily.</text>
</comment>
<keyword evidence="23" id="KW-1185">Reference proteome</keyword>
<feature type="binding site" evidence="16">
    <location>
        <position position="954"/>
    </location>
    <ligand>
        <name>ATP</name>
        <dbReference type="ChEBI" id="CHEBI:30616"/>
    </ligand>
</feature>
<accession>A0A9Q0LCJ2</accession>
<feature type="transmembrane region" description="Helical" evidence="18">
    <location>
        <begin position="1287"/>
        <end position="1309"/>
    </location>
</feature>
<evidence type="ECO:0000256" key="13">
    <source>
        <dbReference type="ARBA" id="ARBA00023136"/>
    </source>
</evidence>
<evidence type="ECO:0000256" key="1">
    <source>
        <dbReference type="ARBA" id="ARBA00001946"/>
    </source>
</evidence>
<comment type="caution">
    <text evidence="22">The sequence shown here is derived from an EMBL/GenBank/DDBJ whole genome shotgun (WGS) entry which is preliminary data.</text>
</comment>
<evidence type="ECO:0000256" key="10">
    <source>
        <dbReference type="ARBA" id="ARBA00022967"/>
    </source>
</evidence>
<comment type="subcellular location">
    <subcellularLocation>
        <location evidence="2">Endomembrane system</location>
        <topology evidence="2">Multi-pass membrane protein</topology>
    </subcellularLocation>
    <subcellularLocation>
        <location evidence="18">Membrane</location>
        <topology evidence="18">Multi-pass membrane protein</topology>
    </subcellularLocation>
</comment>
<dbReference type="NCBIfam" id="TIGR01494">
    <property type="entry name" value="ATPase_P-type"/>
    <property type="match status" value="2"/>
</dbReference>
<evidence type="ECO:0000256" key="19">
    <source>
        <dbReference type="SAM" id="MobiDB-lite"/>
    </source>
</evidence>
<dbReference type="GO" id="GO:0005802">
    <property type="term" value="C:trans-Golgi network"/>
    <property type="evidence" value="ECO:0007669"/>
    <property type="project" value="TreeGrafter"/>
</dbReference>
<keyword evidence="11 18" id="KW-1133">Transmembrane helix</keyword>
<dbReference type="SFLD" id="SFLDG00002">
    <property type="entry name" value="C1.7:_P-type_atpase_like"/>
    <property type="match status" value="1"/>
</dbReference>
<dbReference type="Pfam" id="PF16212">
    <property type="entry name" value="PhoLip_ATPase_C"/>
    <property type="match status" value="1"/>
</dbReference>
<feature type="binding site" evidence="16">
    <location>
        <position position="603"/>
    </location>
    <ligand>
        <name>ATP</name>
        <dbReference type="ChEBI" id="CHEBI:30616"/>
    </ligand>
</feature>
<evidence type="ECO:0000313" key="22">
    <source>
        <dbReference type="EMBL" id="KAJ5070218.1"/>
    </source>
</evidence>
<reference evidence="22" key="1">
    <citation type="submission" date="2022-10" db="EMBL/GenBank/DDBJ databases">
        <title>Novel sulphate-reducing endosymbionts in the free-living metamonad Anaeramoeba.</title>
        <authorList>
            <person name="Jerlstrom-Hultqvist J."/>
            <person name="Cepicka I."/>
            <person name="Gallot-Lavallee L."/>
            <person name="Salas-Leiva D."/>
            <person name="Curtis B.A."/>
            <person name="Zahonova K."/>
            <person name="Pipaliya S."/>
            <person name="Dacks J."/>
            <person name="Roger A.J."/>
        </authorList>
    </citation>
    <scope>NUCLEOTIDE SEQUENCE</scope>
    <source>
        <strain evidence="22">BMAN</strain>
    </source>
</reference>
<sequence>MSRRRQTFFDFENFDKETKEQNQETKPKKKNKIDFEIKQQNKKHKNFLVSFAQFFCCKSQSTTSQQEQKQPRTITFPQNTQDINKFPANVIKNQKYNLFTFFPWFFYDQFKYFFNLYFLLTALSQFIPSLKIGFTSTYITPLVFVLTVSCFKEAYDDFQRFRRDKEANSQVFEKINFTSKDSRFFDSKKKQKTYSKKYEQAKHKENSDQKSGKKTDKETEYSTMLIPSSEIKVGDLIRLYPNQRVPADMVLLRTTEKSGASFIRTDQLDGETDWKLRRAFSQTQSLEKDEDVLDAYGRLIVDSPIKDIHNFSGTFYIKPIQQSRAAYINQSNTKNIERDDNIFSDEEHLEYQFSIGKYSPNQRLKNDSDDNKVEIQILESESDDNFMITFIPRIADDFTAKNNDNDNGDNLLDGDILNENESSHFIPKIKNPKFKKSTIQRNPESNTKIEQDNNDNDLQSFPLGIDNTLWANTVIASGTVIGVVLYTGKDTRSVMNTNVPRTKIGKLDLEINHISKLLFILMIFLSIMMMFLKGFHGDWVVYSFRFFILFCSIIPISLKVNLDIAKTYFSHCIEKDKKIPETIARTSMIPEELGRIQLLFTDKTGTLTKNDMVFKKLCLGSNNIISSENHEQNRKFALHCFSSKNIMDDSKEKEITINLESSESEFESINLQTIHKGNELKGNELKGNELNGNKLNGNELNENELNENSDLEIEIEDYQENFARDVLYTQNSQTQFINTILAIALCHNVSVVSSDEDETLNSSTGRNYQASSPDEVALIKFAESLGIILQKRTTKSMQLTTPAGETLEYDILNIFPFTSKAKRMGIIVKNRETKEIIFYIKGADVAIEKLINPSHWLTEQCENFSREGLRTLVYARRIIEPQEYADFSKNFHEARISIQDREKKIESVVSQLENSSKMELLSLTGVEDKLQDGVRETLELLTNAGIKIWMLTGDKVETAICIGISSHLISRNQSIFRLIADSEEQTFEKLNQFSRFQMRNAGQTSLVIDGLTLQFCLDNFSSMFVDLALSAPTVICSRCSPTQKAEIVKLISKRATQRTCAVGDGGNDVSMINEADVGVGIVGKEGMQASLAADYSINQFNYLPRLILWHGAHSYKKSARLAQFVIHRGLVISVIQAVFSSLFYFSPLPIFCGYLVAGYSTIFTVLPVISLILDYDTDERIVFSFPELYRETQKGRALSKKTFFTWVFIAIYQGSAIMLISVIVFENMFLHLMAITFTSLIITEWIMVALEIKKWHTYMIYAELISVAVYIFSMFMLKNYFDMNLILSINFLWKVSSITLVSCLPLYLVKLIQNKYNPSLTTKLMYENFKISTPHLFKIKRFQYSNYTQRKFSTLRYTQLRLK</sequence>
<dbReference type="GO" id="GO:0006897">
    <property type="term" value="P:endocytosis"/>
    <property type="evidence" value="ECO:0007669"/>
    <property type="project" value="TreeGrafter"/>
</dbReference>
<dbReference type="InterPro" id="IPR008250">
    <property type="entry name" value="ATPase_P-typ_transduc_dom_A_sf"/>
</dbReference>
<feature type="binding site" evidence="16">
    <location>
        <position position="1067"/>
    </location>
    <ligand>
        <name>ATP</name>
        <dbReference type="ChEBI" id="CHEBI:30616"/>
    </ligand>
</feature>
<dbReference type="SUPFAM" id="SSF81660">
    <property type="entry name" value="Metal cation-transporting ATPase, ATP-binding domain N"/>
    <property type="match status" value="1"/>
</dbReference>
<feature type="active site" description="4-aspartylphosphate intermediate" evidence="15">
    <location>
        <position position="602"/>
    </location>
</feature>
<evidence type="ECO:0000256" key="9">
    <source>
        <dbReference type="ARBA" id="ARBA00022842"/>
    </source>
</evidence>
<feature type="binding site" evidence="16">
    <location>
        <position position="953"/>
    </location>
    <ligand>
        <name>ATP</name>
        <dbReference type="ChEBI" id="CHEBI:30616"/>
    </ligand>
</feature>
<gene>
    <name evidence="22" type="ORF">M0811_11065</name>
</gene>
<feature type="binding site" evidence="16">
    <location>
        <position position="952"/>
    </location>
    <ligand>
        <name>ATP</name>
        <dbReference type="ChEBI" id="CHEBI:30616"/>
    </ligand>
</feature>
<dbReference type="InterPro" id="IPR023298">
    <property type="entry name" value="ATPase_P-typ_TM_dom_sf"/>
</dbReference>
<dbReference type="InterPro" id="IPR032630">
    <property type="entry name" value="P_typ_ATPase_c"/>
</dbReference>
<dbReference type="EMBL" id="JAPDFW010000097">
    <property type="protein sequence ID" value="KAJ5070218.1"/>
    <property type="molecule type" value="Genomic_DNA"/>
</dbReference>
<evidence type="ECO:0000256" key="8">
    <source>
        <dbReference type="ARBA" id="ARBA00022840"/>
    </source>
</evidence>
<dbReference type="Gene3D" id="2.70.150.10">
    <property type="entry name" value="Calcium-transporting ATPase, cytoplasmic transduction domain A"/>
    <property type="match status" value="2"/>
</dbReference>
<name>A0A9Q0LCJ2_ANAIG</name>
<dbReference type="Pfam" id="PF16209">
    <property type="entry name" value="PhoLip_ATPase_N"/>
    <property type="match status" value="1"/>
</dbReference>
<feature type="binding site" evidence="16">
    <location>
        <position position="1038"/>
    </location>
    <ligand>
        <name>ATP</name>
        <dbReference type="ChEBI" id="CHEBI:30616"/>
    </ligand>
</feature>
<evidence type="ECO:0000256" key="2">
    <source>
        <dbReference type="ARBA" id="ARBA00004127"/>
    </source>
</evidence>
<dbReference type="GO" id="GO:0005886">
    <property type="term" value="C:plasma membrane"/>
    <property type="evidence" value="ECO:0007669"/>
    <property type="project" value="TreeGrafter"/>
</dbReference>
<dbReference type="PANTHER" id="PTHR24092:SF5">
    <property type="entry name" value="PHOSPHOLIPID-TRANSPORTING ATPASE"/>
    <property type="match status" value="1"/>
</dbReference>
<feature type="binding site" evidence="17">
    <location>
        <position position="1064"/>
    </location>
    <ligand>
        <name>Mg(2+)</name>
        <dbReference type="ChEBI" id="CHEBI:18420"/>
    </ligand>
</feature>
<dbReference type="InterPro" id="IPR036412">
    <property type="entry name" value="HAD-like_sf"/>
</dbReference>
<evidence type="ECO:0000256" key="12">
    <source>
        <dbReference type="ARBA" id="ARBA00023055"/>
    </source>
</evidence>
<protein>
    <recommendedName>
        <fullName evidence="18">Phospholipid-transporting ATPase</fullName>
        <ecNumber evidence="18">7.6.2.1</ecNumber>
    </recommendedName>
</protein>
<keyword evidence="6 17" id="KW-0479">Metal-binding</keyword>
<feature type="binding site" evidence="16">
    <location>
        <position position="817"/>
    </location>
    <ligand>
        <name>ATP</name>
        <dbReference type="ChEBI" id="CHEBI:30616"/>
    </ligand>
</feature>
<dbReference type="Gene3D" id="1.20.1110.10">
    <property type="entry name" value="Calcium-transporting ATPase, transmembrane domain"/>
    <property type="match status" value="1"/>
</dbReference>
<dbReference type="GO" id="GO:0000287">
    <property type="term" value="F:magnesium ion binding"/>
    <property type="evidence" value="ECO:0007669"/>
    <property type="project" value="UniProtKB-UniRule"/>
</dbReference>
<dbReference type="GO" id="GO:0005524">
    <property type="term" value="F:ATP binding"/>
    <property type="evidence" value="ECO:0007669"/>
    <property type="project" value="UniProtKB-UniRule"/>
</dbReference>
<evidence type="ECO:0000259" key="21">
    <source>
        <dbReference type="Pfam" id="PF16212"/>
    </source>
</evidence>
<dbReference type="SUPFAM" id="SSF81665">
    <property type="entry name" value="Calcium ATPase, transmembrane domain M"/>
    <property type="match status" value="1"/>
</dbReference>
<feature type="transmembrane region" description="Helical" evidence="18">
    <location>
        <begin position="1229"/>
        <end position="1248"/>
    </location>
</feature>
<dbReference type="Gene3D" id="3.40.1110.10">
    <property type="entry name" value="Calcium-transporting ATPase, cytoplasmic domain N"/>
    <property type="match status" value="2"/>
</dbReference>
<feature type="binding site" evidence="16">
    <location>
        <position position="775"/>
    </location>
    <ligand>
        <name>ATP</name>
        <dbReference type="ChEBI" id="CHEBI:30616"/>
    </ligand>
</feature>
<dbReference type="PANTHER" id="PTHR24092">
    <property type="entry name" value="PROBABLE PHOSPHOLIPID-TRANSPORTING ATPASE"/>
    <property type="match status" value="1"/>
</dbReference>
<feature type="binding site" evidence="16">
    <location>
        <position position="841"/>
    </location>
    <ligand>
        <name>ATP</name>
        <dbReference type="ChEBI" id="CHEBI:30616"/>
    </ligand>
</feature>
<dbReference type="SFLD" id="SFLDF00027">
    <property type="entry name" value="p-type_atpase"/>
    <property type="match status" value="1"/>
</dbReference>
<dbReference type="FunFam" id="3.40.50.1000:FF:000009">
    <property type="entry name" value="Phospholipid-transporting ATPase"/>
    <property type="match status" value="1"/>
</dbReference>
<feature type="binding site" evidence="16">
    <location>
        <position position="604"/>
    </location>
    <ligand>
        <name>ATP</name>
        <dbReference type="ChEBI" id="CHEBI:30616"/>
    </ligand>
</feature>
<dbReference type="GO" id="GO:0045332">
    <property type="term" value="P:phospholipid translocation"/>
    <property type="evidence" value="ECO:0007669"/>
    <property type="project" value="TreeGrafter"/>
</dbReference>
<feature type="transmembrane region" description="Helical" evidence="18">
    <location>
        <begin position="1125"/>
        <end position="1145"/>
    </location>
</feature>
<dbReference type="OMA" id="IAITTWH"/>
<keyword evidence="10 18" id="KW-1278">Translocase</keyword>
<dbReference type="InterPro" id="IPR023299">
    <property type="entry name" value="ATPase_P-typ_cyto_dom_N"/>
</dbReference>
<evidence type="ECO:0000256" key="6">
    <source>
        <dbReference type="ARBA" id="ARBA00022723"/>
    </source>
</evidence>
<dbReference type="Pfam" id="PF13246">
    <property type="entry name" value="Cation_ATPase"/>
    <property type="match status" value="1"/>
</dbReference>
<feature type="transmembrane region" description="Helical" evidence="18">
    <location>
        <begin position="1151"/>
        <end position="1173"/>
    </location>
</feature>
<dbReference type="NCBIfam" id="TIGR01652">
    <property type="entry name" value="ATPase-Plipid"/>
    <property type="match status" value="1"/>
</dbReference>
<keyword evidence="12" id="KW-0445">Lipid transport</keyword>
<dbReference type="PROSITE" id="PS00154">
    <property type="entry name" value="ATPASE_E1_E2"/>
    <property type="match status" value="1"/>
</dbReference>
<evidence type="ECO:0000256" key="14">
    <source>
        <dbReference type="ARBA" id="ARBA00034036"/>
    </source>
</evidence>
<dbReference type="GO" id="GO:0140326">
    <property type="term" value="F:ATPase-coupled intramembrane lipid transporter activity"/>
    <property type="evidence" value="ECO:0007669"/>
    <property type="project" value="UniProtKB-EC"/>
</dbReference>
<feature type="transmembrane region" description="Helical" evidence="18">
    <location>
        <begin position="1260"/>
        <end position="1281"/>
    </location>
</feature>
<dbReference type="Gene3D" id="3.40.50.1000">
    <property type="entry name" value="HAD superfamily/HAD-like"/>
    <property type="match status" value="2"/>
</dbReference>
<feature type="binding site" evidence="16">
    <location>
        <position position="1044"/>
    </location>
    <ligand>
        <name>ATP</name>
        <dbReference type="ChEBI" id="CHEBI:30616"/>
    </ligand>
</feature>
<keyword evidence="5 18" id="KW-0812">Transmembrane</keyword>
<dbReference type="OrthoDB" id="377733at2759"/>
<feature type="binding site" evidence="16">
    <location>
        <position position="602"/>
    </location>
    <ligand>
        <name>ATP</name>
        <dbReference type="ChEBI" id="CHEBI:30616"/>
    </ligand>
</feature>
<feature type="binding site" evidence="17">
    <location>
        <position position="602"/>
    </location>
    <ligand>
        <name>Mg(2+)</name>
        <dbReference type="ChEBI" id="CHEBI:18420"/>
    </ligand>
</feature>
<evidence type="ECO:0000256" key="17">
    <source>
        <dbReference type="PIRSR" id="PIRSR606539-3"/>
    </source>
</evidence>
<evidence type="ECO:0000313" key="23">
    <source>
        <dbReference type="Proteomes" id="UP001149090"/>
    </source>
</evidence>
<dbReference type="InterPro" id="IPR006539">
    <property type="entry name" value="P-type_ATPase_IV"/>
</dbReference>
<dbReference type="SUPFAM" id="SSF81653">
    <property type="entry name" value="Calcium ATPase, transduction domain A"/>
    <property type="match status" value="1"/>
</dbReference>
<feature type="domain" description="P-type ATPase N-terminal" evidence="20">
    <location>
        <begin position="82"/>
        <end position="134"/>
    </location>
</feature>
<keyword evidence="7 16" id="KW-0547">Nucleotide-binding</keyword>
<dbReference type="Proteomes" id="UP001149090">
    <property type="component" value="Unassembled WGS sequence"/>
</dbReference>
<evidence type="ECO:0000259" key="20">
    <source>
        <dbReference type="Pfam" id="PF16209"/>
    </source>
</evidence>
<dbReference type="SUPFAM" id="SSF56784">
    <property type="entry name" value="HAD-like"/>
    <property type="match status" value="1"/>
</dbReference>
<keyword evidence="13 18" id="KW-0472">Membrane</keyword>
<evidence type="ECO:0000256" key="15">
    <source>
        <dbReference type="PIRSR" id="PIRSR606539-1"/>
    </source>
</evidence>
<comment type="catalytic activity">
    <reaction evidence="14 18">
        <text>ATP + H2O + phospholipidSide 1 = ADP + phosphate + phospholipidSide 2.</text>
        <dbReference type="EC" id="7.6.2.1"/>
    </reaction>
</comment>
<dbReference type="GO" id="GO:0016887">
    <property type="term" value="F:ATP hydrolysis activity"/>
    <property type="evidence" value="ECO:0007669"/>
    <property type="project" value="InterPro"/>
</dbReference>
<feature type="region of interest" description="Disordered" evidence="19">
    <location>
        <begin position="195"/>
        <end position="220"/>
    </location>
</feature>
<comment type="cofactor">
    <cofactor evidence="1 17">
        <name>Mg(2+)</name>
        <dbReference type="ChEBI" id="CHEBI:18420"/>
    </cofactor>
</comment>
<feature type="compositionally biased region" description="Basic and acidic residues" evidence="19">
    <location>
        <begin position="196"/>
        <end position="220"/>
    </location>
</feature>
<feature type="transmembrane region" description="Helical" evidence="18">
    <location>
        <begin position="514"/>
        <end position="533"/>
    </location>
</feature>
<dbReference type="InterPro" id="IPR023214">
    <property type="entry name" value="HAD_sf"/>
</dbReference>
<evidence type="ECO:0000256" key="18">
    <source>
        <dbReference type="RuleBase" id="RU362033"/>
    </source>
</evidence>
<keyword evidence="4" id="KW-0813">Transport</keyword>
<keyword evidence="8 16" id="KW-0067">ATP-binding</keyword>